<comment type="similarity">
    <text evidence="1">Belongs to the DegT/DnrJ/EryC1 family.</text>
</comment>
<dbReference type="Gene3D" id="3.90.1150.10">
    <property type="entry name" value="Aspartate Aminotransferase, domain 1"/>
    <property type="match status" value="1"/>
</dbReference>
<dbReference type="InterPro" id="IPR000653">
    <property type="entry name" value="DegT/StrS_aminotransferase"/>
</dbReference>
<gene>
    <name evidence="3" type="ORF">ENM84_00890</name>
</gene>
<dbReference type="PANTHER" id="PTHR30244:SF34">
    <property type="entry name" value="DTDP-4-AMINO-4,6-DIDEOXYGALACTOSE TRANSAMINASE"/>
    <property type="match status" value="1"/>
</dbReference>
<accession>A0A7C5TF61</accession>
<dbReference type="InterPro" id="IPR015424">
    <property type="entry name" value="PyrdxlP-dep_Trfase"/>
</dbReference>
<keyword evidence="2" id="KW-0812">Transmembrane</keyword>
<evidence type="ECO:0000256" key="1">
    <source>
        <dbReference type="RuleBase" id="RU004508"/>
    </source>
</evidence>
<comment type="caution">
    <text evidence="3">The sequence shown here is derived from an EMBL/GenBank/DDBJ whole genome shotgun (WGS) entry which is preliminary data.</text>
</comment>
<feature type="transmembrane region" description="Helical" evidence="2">
    <location>
        <begin position="55"/>
        <end position="73"/>
    </location>
</feature>
<dbReference type="GO" id="GO:0008483">
    <property type="term" value="F:transaminase activity"/>
    <property type="evidence" value="ECO:0007669"/>
    <property type="project" value="UniProtKB-KW"/>
</dbReference>
<dbReference type="EMBL" id="DRZI01000030">
    <property type="protein sequence ID" value="HHP81198.1"/>
    <property type="molecule type" value="Genomic_DNA"/>
</dbReference>
<dbReference type="GO" id="GO:0000271">
    <property type="term" value="P:polysaccharide biosynthetic process"/>
    <property type="evidence" value="ECO:0007669"/>
    <property type="project" value="TreeGrafter"/>
</dbReference>
<evidence type="ECO:0000256" key="2">
    <source>
        <dbReference type="SAM" id="Phobius"/>
    </source>
</evidence>
<dbReference type="InterPro" id="IPR015421">
    <property type="entry name" value="PyrdxlP-dep_Trfase_major"/>
</dbReference>
<sequence>MFCKVRILVRKWPIPNPLGEAYLITAYREGNWGRVPGGFVETLEKDFAKYHDAKYAVAVNNATVGLMLSYLSLEIPIGSYFVSPAYTFIATINAGIVLGLIPVFVDVDYETLNIDVNHLAEVLEKDKENKVRLVVPVHFAGIPAEMDKILNLARKHSAYVVEDAAQAHGSIYKGRKVGGIGDAGVFSFQTGKIITAGEGGIVATNNYEVYEKVWSYHNVGRKFDGAWYEHVRIGWNFRMTEIQAAIILAQLKRFDDMLKTIRTSARIIFEELGKEEHIHVHRVPSYVEPNHYFIPISIDNEILKHGGKEKLAKLVSEKGYSLIEGYMMPLYKQQALREPRWKLPVEEYSKLYLKNSEEACRRVMWIPHYELIHGEEYTSKYVNVIKSAVKEILK</sequence>
<organism evidence="3">
    <name type="scientific">Ignisphaera aggregans</name>
    <dbReference type="NCBI Taxonomy" id="334771"/>
    <lineage>
        <taxon>Archaea</taxon>
        <taxon>Thermoproteota</taxon>
        <taxon>Thermoprotei</taxon>
        <taxon>Desulfurococcales</taxon>
        <taxon>Desulfurococcaceae</taxon>
        <taxon>Ignisphaera</taxon>
    </lineage>
</organism>
<dbReference type="PANTHER" id="PTHR30244">
    <property type="entry name" value="TRANSAMINASE"/>
    <property type="match status" value="1"/>
</dbReference>
<dbReference type="Pfam" id="PF01041">
    <property type="entry name" value="DegT_DnrJ_EryC1"/>
    <property type="match status" value="1"/>
</dbReference>
<dbReference type="Gene3D" id="3.40.640.10">
    <property type="entry name" value="Type I PLP-dependent aspartate aminotransferase-like (Major domain)"/>
    <property type="match status" value="1"/>
</dbReference>
<protein>
    <submittedName>
        <fullName evidence="3">DegT/DnrJ/EryC1/StrS family aminotransferase</fullName>
    </submittedName>
</protein>
<keyword evidence="1" id="KW-0663">Pyridoxal phosphate</keyword>
<keyword evidence="3" id="KW-0032">Aminotransferase</keyword>
<dbReference type="InterPro" id="IPR015422">
    <property type="entry name" value="PyrdxlP-dep_Trfase_small"/>
</dbReference>
<feature type="transmembrane region" description="Helical" evidence="2">
    <location>
        <begin position="85"/>
        <end position="105"/>
    </location>
</feature>
<evidence type="ECO:0000313" key="3">
    <source>
        <dbReference type="EMBL" id="HHP81198.1"/>
    </source>
</evidence>
<name>A0A7C5TF61_9CREN</name>
<keyword evidence="2" id="KW-0472">Membrane</keyword>
<dbReference type="GO" id="GO:0030170">
    <property type="term" value="F:pyridoxal phosphate binding"/>
    <property type="evidence" value="ECO:0007669"/>
    <property type="project" value="TreeGrafter"/>
</dbReference>
<keyword evidence="3" id="KW-0808">Transferase</keyword>
<keyword evidence="2" id="KW-1133">Transmembrane helix</keyword>
<dbReference type="CDD" id="cd00616">
    <property type="entry name" value="AHBA_syn"/>
    <property type="match status" value="1"/>
</dbReference>
<dbReference type="PIRSF" id="PIRSF000390">
    <property type="entry name" value="PLP_StrS"/>
    <property type="match status" value="1"/>
</dbReference>
<proteinExistence type="inferred from homology"/>
<dbReference type="AlphaFoldDB" id="A0A7C5TF61"/>
<reference evidence="3" key="1">
    <citation type="journal article" date="2020" name="mSystems">
        <title>Genome- and Community-Level Interaction Insights into Carbon Utilization and Element Cycling Functions of Hydrothermarchaeota in Hydrothermal Sediment.</title>
        <authorList>
            <person name="Zhou Z."/>
            <person name="Liu Y."/>
            <person name="Xu W."/>
            <person name="Pan J."/>
            <person name="Luo Z.H."/>
            <person name="Li M."/>
        </authorList>
    </citation>
    <scope>NUCLEOTIDE SEQUENCE [LARGE SCALE GENOMIC DNA]</scope>
    <source>
        <strain evidence="3">SpSt-1121</strain>
    </source>
</reference>
<dbReference type="SUPFAM" id="SSF53383">
    <property type="entry name" value="PLP-dependent transferases"/>
    <property type="match status" value="1"/>
</dbReference>